<comment type="caution">
    <text evidence="1">The sequence shown here is derived from an EMBL/GenBank/DDBJ whole genome shotgun (WGS) entry which is preliminary data.</text>
</comment>
<dbReference type="EMBL" id="CAUEEQ010043108">
    <property type="protein sequence ID" value="CAJ0957021.1"/>
    <property type="molecule type" value="Genomic_DNA"/>
</dbReference>
<evidence type="ECO:0000313" key="2">
    <source>
        <dbReference type="Proteomes" id="UP001176940"/>
    </source>
</evidence>
<accession>A0ABN9M376</accession>
<evidence type="ECO:0000313" key="1">
    <source>
        <dbReference type="EMBL" id="CAJ0957021.1"/>
    </source>
</evidence>
<dbReference type="Proteomes" id="UP001176940">
    <property type="component" value="Unassembled WGS sequence"/>
</dbReference>
<gene>
    <name evidence="1" type="ORF">RIMI_LOCUS15798719</name>
</gene>
<protein>
    <recommendedName>
        <fullName evidence="3">GIY-YIG domain-containing protein</fullName>
    </recommendedName>
</protein>
<reference evidence="1" key="1">
    <citation type="submission" date="2023-07" db="EMBL/GenBank/DDBJ databases">
        <authorList>
            <person name="Stuckert A."/>
        </authorList>
    </citation>
    <scope>NUCLEOTIDE SEQUENCE</scope>
</reference>
<organism evidence="1 2">
    <name type="scientific">Ranitomeya imitator</name>
    <name type="common">mimic poison frog</name>
    <dbReference type="NCBI Taxonomy" id="111125"/>
    <lineage>
        <taxon>Eukaryota</taxon>
        <taxon>Metazoa</taxon>
        <taxon>Chordata</taxon>
        <taxon>Craniata</taxon>
        <taxon>Vertebrata</taxon>
        <taxon>Euteleostomi</taxon>
        <taxon>Amphibia</taxon>
        <taxon>Batrachia</taxon>
        <taxon>Anura</taxon>
        <taxon>Neobatrachia</taxon>
        <taxon>Hyloidea</taxon>
        <taxon>Dendrobatidae</taxon>
        <taxon>Dendrobatinae</taxon>
        <taxon>Ranitomeya</taxon>
    </lineage>
</organism>
<keyword evidence="2" id="KW-1185">Reference proteome</keyword>
<sequence>MKVGANPTHDAYVASWKDRVPAGRHLTWSYNGVIYHAGCLCNKIYVGLTRRELKIRVREHIRDIEKSSSTQDNTLLKTLLRHFKQFHNGNPRGLRIKGIDQVDLGPHGGDLGKVLARLESREDMQDGGKIISSDLSTLSLRKREEKREDMADRHSGILESREVTSGPERFYMFCGQCERVFKFCMFTNSTQAQF</sequence>
<name>A0ABN9M376_9NEOB</name>
<evidence type="ECO:0008006" key="3">
    <source>
        <dbReference type="Google" id="ProtNLM"/>
    </source>
</evidence>
<proteinExistence type="predicted"/>